<dbReference type="SUPFAM" id="SSF56925">
    <property type="entry name" value="OMPA-like"/>
    <property type="match status" value="1"/>
</dbReference>
<dbReference type="GO" id="GO:0044384">
    <property type="term" value="C:host outer membrane"/>
    <property type="evidence" value="ECO:0007669"/>
    <property type="project" value="InterPro"/>
</dbReference>
<dbReference type="InterPro" id="IPR011250">
    <property type="entry name" value="OMP/PagP_B-barrel"/>
</dbReference>
<keyword evidence="8" id="KW-1185">Reference proteome</keyword>
<dbReference type="AlphaFoldDB" id="A0A1S8YMX6"/>
<name>A0A1S8YMX6_9GAMM</name>
<accession>A0A1S8YMX6</accession>
<dbReference type="Gene3D" id="2.40.160.20">
    <property type="match status" value="1"/>
</dbReference>
<evidence type="ECO:0000256" key="2">
    <source>
        <dbReference type="ARBA" id="ARBA00022452"/>
    </source>
</evidence>
<dbReference type="PROSITE" id="PS00695">
    <property type="entry name" value="ENT_VIR_OMP_2"/>
    <property type="match status" value="1"/>
</dbReference>
<keyword evidence="5" id="KW-0472">Membrane</keyword>
<feature type="chain" id="PRO_5012458961" description="Outer membrane protein beta-barrel domain-containing protein" evidence="6">
    <location>
        <begin position="23"/>
        <end position="181"/>
    </location>
</feature>
<dbReference type="PANTHER" id="PTHR35892">
    <property type="entry name" value="OUTER MEMBRANE PROTEIN PAGN-RELATED"/>
    <property type="match status" value="1"/>
</dbReference>
<protein>
    <recommendedName>
        <fullName evidence="9">Outer membrane protein beta-barrel domain-containing protein</fullName>
    </recommendedName>
</protein>
<evidence type="ECO:0000313" key="7">
    <source>
        <dbReference type="EMBL" id="OON40096.1"/>
    </source>
</evidence>
<keyword evidence="4 6" id="KW-0732">Signal</keyword>
<dbReference type="PROSITE" id="PS00694">
    <property type="entry name" value="ENT_VIR_OMP_1"/>
    <property type="match status" value="1"/>
</dbReference>
<evidence type="ECO:0000256" key="4">
    <source>
        <dbReference type="ARBA" id="ARBA00022729"/>
    </source>
</evidence>
<comment type="subcellular location">
    <subcellularLocation>
        <location evidence="1">Membrane</location>
        <topology evidence="1">Multi-pass membrane protein</topology>
    </subcellularLocation>
</comment>
<dbReference type="STRING" id="1926881.BTJ39_09360"/>
<proteinExistence type="predicted"/>
<sequence length="181" mass="19765">MMMKKTLLALALLPLFSSVAQADQQSVTLGWAHTSTSASDVKNLDGINVKYRYEWDSPVGIIGSFSWMKGDDEFSFSYDGHGKTKVNIYSLMVGPAWRINEYVSLYGLVGANFADIKVNASNAYSSADSKWNGSNFAWGAGVQINPMTNLVIDVGYEGSQLKPNGESFDLNGFNIGVGYKF</sequence>
<organism evidence="7 8">
    <name type="scientific">Izhakiella australiensis</name>
    <dbReference type="NCBI Taxonomy" id="1926881"/>
    <lineage>
        <taxon>Bacteria</taxon>
        <taxon>Pseudomonadati</taxon>
        <taxon>Pseudomonadota</taxon>
        <taxon>Gammaproteobacteria</taxon>
        <taxon>Enterobacterales</taxon>
        <taxon>Erwiniaceae</taxon>
        <taxon>Izhakiella</taxon>
    </lineage>
</organism>
<evidence type="ECO:0008006" key="9">
    <source>
        <dbReference type="Google" id="ProtNLM"/>
    </source>
</evidence>
<dbReference type="EMBL" id="MRUL01000005">
    <property type="protein sequence ID" value="OON40096.1"/>
    <property type="molecule type" value="Genomic_DNA"/>
</dbReference>
<dbReference type="GO" id="GO:0016020">
    <property type="term" value="C:membrane"/>
    <property type="evidence" value="ECO:0007669"/>
    <property type="project" value="UniProtKB-SubCell"/>
</dbReference>
<keyword evidence="3" id="KW-0812">Transmembrane</keyword>
<keyword evidence="2" id="KW-1134">Transmembrane beta strand</keyword>
<gene>
    <name evidence="7" type="ORF">BTJ39_09360</name>
</gene>
<reference evidence="7 8" key="1">
    <citation type="submission" date="2016-12" db="EMBL/GenBank/DDBJ databases">
        <title>Izhakiella australiana sp. nov. of genus Izhakiella isolated from Australian desert.</title>
        <authorList>
            <person name="Ji M."/>
        </authorList>
    </citation>
    <scope>NUCLEOTIDE SEQUENCE [LARGE SCALE GENOMIC DNA]</scope>
    <source>
        <strain evidence="7 8">D4N98</strain>
    </source>
</reference>
<dbReference type="Pfam" id="PF06316">
    <property type="entry name" value="Ail_Lom"/>
    <property type="match status" value="1"/>
</dbReference>
<evidence type="ECO:0000256" key="1">
    <source>
        <dbReference type="ARBA" id="ARBA00004141"/>
    </source>
</evidence>
<dbReference type="Proteomes" id="UP000190667">
    <property type="component" value="Unassembled WGS sequence"/>
</dbReference>
<comment type="caution">
    <text evidence="7">The sequence shown here is derived from an EMBL/GenBank/DDBJ whole genome shotgun (WGS) entry which is preliminary data.</text>
</comment>
<evidence type="ECO:0000256" key="5">
    <source>
        <dbReference type="ARBA" id="ARBA00023136"/>
    </source>
</evidence>
<dbReference type="InterPro" id="IPR051723">
    <property type="entry name" value="Bact_OM_Invasion-Related"/>
</dbReference>
<evidence type="ECO:0000256" key="6">
    <source>
        <dbReference type="SAM" id="SignalP"/>
    </source>
</evidence>
<evidence type="ECO:0000313" key="8">
    <source>
        <dbReference type="Proteomes" id="UP000190667"/>
    </source>
</evidence>
<feature type="signal peptide" evidence="6">
    <location>
        <begin position="1"/>
        <end position="22"/>
    </location>
</feature>
<dbReference type="InterPro" id="IPR000758">
    <property type="entry name" value="Enterovir_OMP"/>
</dbReference>
<evidence type="ECO:0000256" key="3">
    <source>
        <dbReference type="ARBA" id="ARBA00022692"/>
    </source>
</evidence>
<dbReference type="PRINTS" id="PR00316">
    <property type="entry name" value="ENTEROVIROMP"/>
</dbReference>
<dbReference type="PANTHER" id="PTHR35892:SF2">
    <property type="entry name" value="OUTER MEMBRANE PROTEIN PAGN"/>
    <property type="match status" value="1"/>
</dbReference>